<protein>
    <recommendedName>
        <fullName evidence="4">MRH domain-containing protein</fullName>
    </recommendedName>
</protein>
<organism evidence="5 6">
    <name type="scientific">Limosa lapponica baueri</name>
    <dbReference type="NCBI Taxonomy" id="1758121"/>
    <lineage>
        <taxon>Eukaryota</taxon>
        <taxon>Metazoa</taxon>
        <taxon>Chordata</taxon>
        <taxon>Craniata</taxon>
        <taxon>Vertebrata</taxon>
        <taxon>Euteleostomi</taxon>
        <taxon>Archelosauria</taxon>
        <taxon>Archosauria</taxon>
        <taxon>Dinosauria</taxon>
        <taxon>Saurischia</taxon>
        <taxon>Theropoda</taxon>
        <taxon>Coelurosauria</taxon>
        <taxon>Aves</taxon>
        <taxon>Neognathae</taxon>
        <taxon>Neoaves</taxon>
        <taxon>Charadriiformes</taxon>
        <taxon>Scolopacidae</taxon>
        <taxon>Limosa</taxon>
    </lineage>
</organism>
<evidence type="ECO:0000256" key="1">
    <source>
        <dbReference type="ARBA" id="ARBA00022729"/>
    </source>
</evidence>
<dbReference type="PANTHER" id="PTHR22727:SF3">
    <property type="entry name" value="ENDOSOME_LYSOSOME-ASSOCIATED APOPTOSIS AND AUTOPHAGY REGULATOR FAMILY MEMBER 2"/>
    <property type="match status" value="1"/>
</dbReference>
<dbReference type="GO" id="GO:0016020">
    <property type="term" value="C:membrane"/>
    <property type="evidence" value="ECO:0007669"/>
    <property type="project" value="TreeGrafter"/>
</dbReference>
<evidence type="ECO:0000256" key="2">
    <source>
        <dbReference type="ARBA" id="ARBA00023157"/>
    </source>
</evidence>
<gene>
    <name evidence="5" type="ORF">llap_17104</name>
</gene>
<dbReference type="AlphaFoldDB" id="A0A2I0TFQ7"/>
<dbReference type="Proteomes" id="UP000233556">
    <property type="component" value="Unassembled WGS sequence"/>
</dbReference>
<dbReference type="EMBL" id="KZ511101">
    <property type="protein sequence ID" value="PKU32592.1"/>
    <property type="molecule type" value="Genomic_DNA"/>
</dbReference>
<sequence length="305" mass="33836">MMALGRQLWINHMLKGRHMPKSLPDWVHWCTELWLVSQCNGVMKPGWFPWLFFQSRQFINDMAKIYSITVTNAVDGVASSCRACALGSEQSGSSCVPCPAGHYIEKETSQCKECPGNTFLSIHQVYGQEACIPCGPGSKSTKDHSACYSDCLVSYIKDNQSLNYDFSNLSQVGSLMSGPSFTSRGTKFFHFFNISLCGNEGKKMAICTDNITDVTLKDMVAESEDFSNFVGAFVCQSTIIPSDSKGFRTALALQSNSLADRFLVINYDRTSPFHMDEITQTSLEQQQEPDSSVHVEQSPSAGEQR</sequence>
<dbReference type="PROSITE" id="PS51914">
    <property type="entry name" value="MRH"/>
    <property type="match status" value="1"/>
</dbReference>
<feature type="domain" description="MRH" evidence="4">
    <location>
        <begin position="149"/>
        <end position="305"/>
    </location>
</feature>
<dbReference type="InterPro" id="IPR039181">
    <property type="entry name" value="Elapor1/2"/>
</dbReference>
<evidence type="ECO:0000259" key="4">
    <source>
        <dbReference type="PROSITE" id="PS51914"/>
    </source>
</evidence>
<keyword evidence="6" id="KW-1185">Reference proteome</keyword>
<reference evidence="6" key="1">
    <citation type="submission" date="2017-11" db="EMBL/GenBank/DDBJ databases">
        <authorList>
            <person name="Lima N.C."/>
            <person name="Parody-Merino A.M."/>
            <person name="Battley P.F."/>
            <person name="Fidler A.E."/>
            <person name="Prosdocimi F."/>
        </authorList>
    </citation>
    <scope>NUCLEOTIDE SEQUENCE [LARGE SCALE GENOMIC DNA]</scope>
</reference>
<dbReference type="InterPro" id="IPR044865">
    <property type="entry name" value="MRH_dom"/>
</dbReference>
<dbReference type="InterPro" id="IPR009030">
    <property type="entry name" value="Growth_fac_rcpt_cys_sf"/>
</dbReference>
<dbReference type="OrthoDB" id="439917at2759"/>
<dbReference type="GO" id="GO:0030513">
    <property type="term" value="P:positive regulation of BMP signaling pathway"/>
    <property type="evidence" value="ECO:0007669"/>
    <property type="project" value="TreeGrafter"/>
</dbReference>
<feature type="region of interest" description="Disordered" evidence="3">
    <location>
        <begin position="281"/>
        <end position="305"/>
    </location>
</feature>
<reference evidence="6" key="2">
    <citation type="submission" date="2017-12" db="EMBL/GenBank/DDBJ databases">
        <title>Genome sequence of the Bar-tailed Godwit (Limosa lapponica baueri).</title>
        <authorList>
            <person name="Lima N.C.B."/>
            <person name="Parody-Merino A.M."/>
            <person name="Battley P.F."/>
            <person name="Fidler A.E."/>
            <person name="Prosdocimi F."/>
        </authorList>
    </citation>
    <scope>NUCLEOTIDE SEQUENCE [LARGE SCALE GENOMIC DNA]</scope>
</reference>
<evidence type="ECO:0000313" key="5">
    <source>
        <dbReference type="EMBL" id="PKU32592.1"/>
    </source>
</evidence>
<dbReference type="SUPFAM" id="SSF57184">
    <property type="entry name" value="Growth factor receptor domain"/>
    <property type="match status" value="1"/>
</dbReference>
<dbReference type="InterPro" id="IPR056607">
    <property type="entry name" value="Elapor1/2_MRH"/>
</dbReference>
<evidence type="ECO:0000313" key="6">
    <source>
        <dbReference type="Proteomes" id="UP000233556"/>
    </source>
</evidence>
<accession>A0A2I0TFQ7</accession>
<keyword evidence="1" id="KW-0732">Signal</keyword>
<proteinExistence type="predicted"/>
<keyword evidence="2" id="KW-1015">Disulfide bond</keyword>
<evidence type="ECO:0000256" key="3">
    <source>
        <dbReference type="SAM" id="MobiDB-lite"/>
    </source>
</evidence>
<dbReference type="Gene3D" id="2.10.50.10">
    <property type="entry name" value="Tumor Necrosis Factor Receptor, subunit A, domain 2"/>
    <property type="match status" value="1"/>
</dbReference>
<dbReference type="PANTHER" id="PTHR22727">
    <property type="entry name" value="PROTEIN CBG13728"/>
    <property type="match status" value="1"/>
</dbReference>
<dbReference type="SMART" id="SM01411">
    <property type="entry name" value="Ephrin_rec_like"/>
    <property type="match status" value="1"/>
</dbReference>
<name>A0A2I0TFQ7_LIMLA</name>
<dbReference type="Pfam" id="PF23087">
    <property type="entry name" value="MRH_ELAPOR1_9th"/>
    <property type="match status" value="1"/>
</dbReference>